<dbReference type="AlphaFoldDB" id="A0A844GB34"/>
<protein>
    <submittedName>
        <fullName evidence="1">DUF935 family protein</fullName>
    </submittedName>
</protein>
<dbReference type="InterPro" id="IPR009279">
    <property type="entry name" value="Portal_Mu"/>
</dbReference>
<name>A0A844GB34_9NEIS</name>
<keyword evidence="2" id="KW-1185">Reference proteome</keyword>
<accession>A0A844GB34</accession>
<comment type="caution">
    <text evidence="1">The sequence shown here is derived from an EMBL/GenBank/DDBJ whole genome shotgun (WGS) entry which is preliminary data.</text>
</comment>
<reference evidence="1 2" key="1">
    <citation type="submission" date="2019-11" db="EMBL/GenBank/DDBJ databases">
        <title>Draft genome sequence of Paludibacterium sp. dN18-1.</title>
        <authorList>
            <person name="Im W.-T."/>
        </authorList>
    </citation>
    <scope>NUCLEOTIDE SEQUENCE [LARGE SCALE GENOMIC DNA]</scope>
    <source>
        <strain evidence="2">dN 18-1</strain>
    </source>
</reference>
<evidence type="ECO:0000313" key="2">
    <source>
        <dbReference type="Proteomes" id="UP000446658"/>
    </source>
</evidence>
<dbReference type="EMBL" id="WLYX01000001">
    <property type="protein sequence ID" value="MTD33696.1"/>
    <property type="molecule type" value="Genomic_DNA"/>
</dbReference>
<dbReference type="Pfam" id="PF06074">
    <property type="entry name" value="Portal_Mu"/>
    <property type="match status" value="1"/>
</dbReference>
<proteinExistence type="predicted"/>
<gene>
    <name evidence="1" type="ORF">GKE73_13615</name>
</gene>
<evidence type="ECO:0000313" key="1">
    <source>
        <dbReference type="EMBL" id="MTD33696.1"/>
    </source>
</evidence>
<organism evidence="1 2">
    <name type="scientific">Paludibacterium denitrificans</name>
    <dbReference type="NCBI Taxonomy" id="2675226"/>
    <lineage>
        <taxon>Bacteria</taxon>
        <taxon>Pseudomonadati</taxon>
        <taxon>Pseudomonadota</taxon>
        <taxon>Betaproteobacteria</taxon>
        <taxon>Neisseriales</taxon>
        <taxon>Chromobacteriaceae</taxon>
        <taxon>Paludibacterium</taxon>
    </lineage>
</organism>
<dbReference type="Proteomes" id="UP000446658">
    <property type="component" value="Unassembled WGS sequence"/>
</dbReference>
<sequence>MVEEALAPISENLFDILDAIGKGFSVHEIDWETSAGQWMPRGLSYLQPYWLQTRREDPETLYLRSDTNIYGDPLAPYKFITHKVKAKSGVLIRGGLARMACWAFLFSNYAIKDWVTFAEAYGQPLRVGKYDVSATPQDIETLLTALRSLGTDAAAAIPKNMEIDFVDVSNKTASVDIYARLTEYLDKQTSKIVLGQTLATNTGGSSGGGAYALGKVHNEVREDILDADVKQLEATLARDYVKPVVDLNLGPQQKYPAIRLRINKPEDLTALAGVVDKLVRV</sequence>